<comment type="similarity">
    <text evidence="5">Belongs to the SAT4 family.</text>
</comment>
<dbReference type="EMBL" id="ML975263">
    <property type="protein sequence ID" value="KAF1837316.1"/>
    <property type="molecule type" value="Genomic_DNA"/>
</dbReference>
<dbReference type="AlphaFoldDB" id="A0A6A5KQF0"/>
<evidence type="ECO:0000256" key="2">
    <source>
        <dbReference type="ARBA" id="ARBA00022692"/>
    </source>
</evidence>
<dbReference type="OrthoDB" id="2988756at2759"/>
<organism evidence="8 9">
    <name type="scientific">Decorospora gaudefroyi</name>
    <dbReference type="NCBI Taxonomy" id="184978"/>
    <lineage>
        <taxon>Eukaryota</taxon>
        <taxon>Fungi</taxon>
        <taxon>Dikarya</taxon>
        <taxon>Ascomycota</taxon>
        <taxon>Pezizomycotina</taxon>
        <taxon>Dothideomycetes</taxon>
        <taxon>Pleosporomycetidae</taxon>
        <taxon>Pleosporales</taxon>
        <taxon>Pleosporineae</taxon>
        <taxon>Pleosporaceae</taxon>
        <taxon>Decorospora</taxon>
    </lineage>
</organism>
<dbReference type="Proteomes" id="UP000800040">
    <property type="component" value="Unassembled WGS sequence"/>
</dbReference>
<keyword evidence="4 6" id="KW-0472">Membrane</keyword>
<reference evidence="8" key="1">
    <citation type="submission" date="2020-01" db="EMBL/GenBank/DDBJ databases">
        <authorList>
            <consortium name="DOE Joint Genome Institute"/>
            <person name="Haridas S."/>
            <person name="Albert R."/>
            <person name="Binder M."/>
            <person name="Bloem J."/>
            <person name="Labutti K."/>
            <person name="Salamov A."/>
            <person name="Andreopoulos B."/>
            <person name="Baker S.E."/>
            <person name="Barry K."/>
            <person name="Bills G."/>
            <person name="Bluhm B.H."/>
            <person name="Cannon C."/>
            <person name="Castanera R."/>
            <person name="Culley D.E."/>
            <person name="Daum C."/>
            <person name="Ezra D."/>
            <person name="Gonzalez J.B."/>
            <person name="Henrissat B."/>
            <person name="Kuo A."/>
            <person name="Liang C."/>
            <person name="Lipzen A."/>
            <person name="Lutzoni F."/>
            <person name="Magnuson J."/>
            <person name="Mondo S."/>
            <person name="Nolan M."/>
            <person name="Ohm R."/>
            <person name="Pangilinan J."/>
            <person name="Park H.-J."/>
            <person name="Ramirez L."/>
            <person name="Alfaro M."/>
            <person name="Sun H."/>
            <person name="Tritt A."/>
            <person name="Yoshinaga Y."/>
            <person name="Zwiers L.-H."/>
            <person name="Turgeon B.G."/>
            <person name="Goodwin S.B."/>
            <person name="Spatafora J.W."/>
            <person name="Crous P.W."/>
            <person name="Grigoriev I.V."/>
        </authorList>
    </citation>
    <scope>NUCLEOTIDE SEQUENCE</scope>
    <source>
        <strain evidence="8">P77</strain>
    </source>
</reference>
<gene>
    <name evidence="8" type="ORF">BDW02DRAFT_160761</name>
</gene>
<feature type="transmembrane region" description="Helical" evidence="6">
    <location>
        <begin position="97"/>
        <end position="120"/>
    </location>
</feature>
<feature type="transmembrane region" description="Helical" evidence="6">
    <location>
        <begin position="181"/>
        <end position="202"/>
    </location>
</feature>
<comment type="subcellular location">
    <subcellularLocation>
        <location evidence="1">Membrane</location>
        <topology evidence="1">Multi-pass membrane protein</topology>
    </subcellularLocation>
</comment>
<feature type="transmembrane region" description="Helical" evidence="6">
    <location>
        <begin position="46"/>
        <end position="66"/>
    </location>
</feature>
<proteinExistence type="inferred from homology"/>
<protein>
    <recommendedName>
        <fullName evidence="7">Rhodopsin domain-containing protein</fullName>
    </recommendedName>
</protein>
<accession>A0A6A5KQF0</accession>
<keyword evidence="2 6" id="KW-0812">Transmembrane</keyword>
<dbReference type="PANTHER" id="PTHR33048">
    <property type="entry name" value="PTH11-LIKE INTEGRAL MEMBRANE PROTEIN (AFU_ORTHOLOGUE AFUA_5G11245)"/>
    <property type="match status" value="1"/>
</dbReference>
<evidence type="ECO:0000313" key="9">
    <source>
        <dbReference type="Proteomes" id="UP000800040"/>
    </source>
</evidence>
<dbReference type="Pfam" id="PF20684">
    <property type="entry name" value="Fung_rhodopsin"/>
    <property type="match status" value="1"/>
</dbReference>
<evidence type="ECO:0000256" key="5">
    <source>
        <dbReference type="ARBA" id="ARBA00038359"/>
    </source>
</evidence>
<keyword evidence="9" id="KW-1185">Reference proteome</keyword>
<dbReference type="PANTHER" id="PTHR33048:SF146">
    <property type="entry name" value="INTEGRAL MEMBRANE PROTEIN"/>
    <property type="match status" value="1"/>
</dbReference>
<evidence type="ECO:0000256" key="6">
    <source>
        <dbReference type="SAM" id="Phobius"/>
    </source>
</evidence>
<keyword evidence="3 6" id="KW-1133">Transmembrane helix</keyword>
<feature type="domain" description="Rhodopsin" evidence="7">
    <location>
        <begin position="31"/>
        <end position="280"/>
    </location>
</feature>
<evidence type="ECO:0000256" key="3">
    <source>
        <dbReference type="ARBA" id="ARBA00022989"/>
    </source>
</evidence>
<name>A0A6A5KQF0_9PLEO</name>
<evidence type="ECO:0000256" key="4">
    <source>
        <dbReference type="ARBA" id="ARBA00023136"/>
    </source>
</evidence>
<dbReference type="GO" id="GO:0016020">
    <property type="term" value="C:membrane"/>
    <property type="evidence" value="ECO:0007669"/>
    <property type="project" value="UniProtKB-SubCell"/>
</dbReference>
<feature type="transmembrane region" description="Helical" evidence="6">
    <location>
        <begin position="214"/>
        <end position="235"/>
    </location>
</feature>
<evidence type="ECO:0000256" key="1">
    <source>
        <dbReference type="ARBA" id="ARBA00004141"/>
    </source>
</evidence>
<evidence type="ECO:0000259" key="7">
    <source>
        <dbReference type="Pfam" id="PF20684"/>
    </source>
</evidence>
<dbReference type="InterPro" id="IPR049326">
    <property type="entry name" value="Rhodopsin_dom_fungi"/>
</dbReference>
<feature type="transmembrane region" description="Helical" evidence="6">
    <location>
        <begin position="132"/>
        <end position="153"/>
    </location>
</feature>
<feature type="transmembrane region" description="Helical" evidence="6">
    <location>
        <begin position="16"/>
        <end position="34"/>
    </location>
</feature>
<evidence type="ECO:0000313" key="8">
    <source>
        <dbReference type="EMBL" id="KAF1837316.1"/>
    </source>
</evidence>
<dbReference type="InterPro" id="IPR052337">
    <property type="entry name" value="SAT4-like"/>
</dbReference>
<feature type="transmembrane region" description="Helical" evidence="6">
    <location>
        <begin position="255"/>
        <end position="283"/>
    </location>
</feature>
<sequence>MSAKTNGFAQGTVLKVAYSMLGVTSSVILARIGLNIFKPKKLTASDYFVFLAFAVYVSKCALYITLSPYMQRVYAVANGQAAPYPGLEGDSIVMGKMVLATFCMFWMVLWLIKVALLLLYRRLLTGLSIRYTVVWWCIAGICLITFAGNYFFYFQTCVTISGFWTGGCSGSGPKHAQLVSLYYSFTTDTSTNLMIMALPIWLTWNLKMPRSKKIWILLLFATGFVCVLFACLRVTQVAINAAKPEVDGQPLDPTWLAIWGMVECSIAVIIGCCPAFAVLVNAFRIKTSYNLRSYRKQTDSNAHSKSGSKIQLRTIGSRRVRDQEFGFDTTDSHWAQAHSSQEELRAKHDGVLVSTTVTHVQDPVEPFEK</sequence>